<dbReference type="AlphaFoldDB" id="A0A3N2Q8D8"/>
<gene>
    <name evidence="1" type="ORF">SODALDRAFT_327208</name>
</gene>
<dbReference type="GeneID" id="39578845"/>
<organism evidence="1 2">
    <name type="scientific">Sodiomyces alkalinus (strain CBS 110278 / VKM F-3762 / F11)</name>
    <name type="common">Alkaliphilic filamentous fungus</name>
    <dbReference type="NCBI Taxonomy" id="1314773"/>
    <lineage>
        <taxon>Eukaryota</taxon>
        <taxon>Fungi</taxon>
        <taxon>Dikarya</taxon>
        <taxon>Ascomycota</taxon>
        <taxon>Pezizomycotina</taxon>
        <taxon>Sordariomycetes</taxon>
        <taxon>Hypocreomycetidae</taxon>
        <taxon>Glomerellales</taxon>
        <taxon>Plectosphaerellaceae</taxon>
        <taxon>Sodiomyces</taxon>
    </lineage>
</organism>
<protein>
    <submittedName>
        <fullName evidence="1">Uncharacterized protein</fullName>
    </submittedName>
</protein>
<dbReference type="Proteomes" id="UP000272025">
    <property type="component" value="Unassembled WGS sequence"/>
</dbReference>
<reference evidence="1 2" key="1">
    <citation type="journal article" date="2018" name="Mol. Ecol.">
        <title>The obligate alkalophilic soda-lake fungus Sodiomyces alkalinus has shifted to a protein diet.</title>
        <authorList>
            <person name="Grum-Grzhimaylo A.A."/>
            <person name="Falkoski D.L."/>
            <person name="van den Heuvel J."/>
            <person name="Valero-Jimenez C.A."/>
            <person name="Min B."/>
            <person name="Choi I.G."/>
            <person name="Lipzen A."/>
            <person name="Daum C.G."/>
            <person name="Aanen D.K."/>
            <person name="Tsang A."/>
            <person name="Henrissat B."/>
            <person name="Bilanenko E.N."/>
            <person name="de Vries R.P."/>
            <person name="van Kan J.A.L."/>
            <person name="Grigoriev I.V."/>
            <person name="Debets A.J.M."/>
        </authorList>
    </citation>
    <scope>NUCLEOTIDE SEQUENCE [LARGE SCALE GENOMIC DNA]</scope>
    <source>
        <strain evidence="1 2">F11</strain>
    </source>
</reference>
<name>A0A3N2Q8D8_SODAK</name>
<evidence type="ECO:0000313" key="2">
    <source>
        <dbReference type="Proteomes" id="UP000272025"/>
    </source>
</evidence>
<keyword evidence="2" id="KW-1185">Reference proteome</keyword>
<evidence type="ECO:0000313" key="1">
    <source>
        <dbReference type="EMBL" id="ROT43039.1"/>
    </source>
</evidence>
<accession>A0A3N2Q8D8</accession>
<sequence>MSPLGDAGIALPLTLFSTRPSRNRRKYLGARHLFCSSPGNNHMTPRNLDLSLKRQLAIRLPAGASYATGDCLDVLPMNPGDTGVRGPCAVSTLMGCCIVHYEESPVAEGPVGVSVSVGRVELPRRTGAARKKEMRRL</sequence>
<dbReference type="EMBL" id="ML119051">
    <property type="protein sequence ID" value="ROT43039.1"/>
    <property type="molecule type" value="Genomic_DNA"/>
</dbReference>
<dbReference type="RefSeq" id="XP_028470845.1">
    <property type="nucleotide sequence ID" value="XM_028610367.1"/>
</dbReference>
<proteinExistence type="predicted"/>